<keyword evidence="3" id="KW-1133">Transmembrane helix</keyword>
<dbReference type="Gene3D" id="3.40.50.1820">
    <property type="entry name" value="alpha/beta hydrolase"/>
    <property type="match status" value="1"/>
</dbReference>
<evidence type="ECO:0000259" key="4">
    <source>
        <dbReference type="Pfam" id="PF00326"/>
    </source>
</evidence>
<dbReference type="AlphaFoldDB" id="A0A9X1MR49"/>
<dbReference type="InterPro" id="IPR029058">
    <property type="entry name" value="AB_hydrolase_fold"/>
</dbReference>
<sequence>MSIQFNCPSCGKNYSVGEQLAGKQAKCKACGATMSIPLPAVAPLEDDPLEYGIKEDPFAAASSLAPLPPKPRTAAAAPPKKKSGMNSGLKTLLYVVGGIAGIFAMIVIACCGILAYLPSAGAGPSGPGFAERLNAYAYKPIPAVTSSHGIPGSDVRVAFVQSHGSGPAGKMQLRIYMPPGDHQPGSLPCVLVAPAGTPLLYGCEMDDDDYHDETLPYAEAGMVVVFYSIDGPEDEEDPADMQRNGSDAIISYEAFRGSCAGVMNGKNAIDYVLQNVPQVNPNKIYTAGHSSAGTLSLLLAAHEPRLAGAIAYAPCSDVEGRLAALTWVPGVNRIYPGLKQFLHDSSPNNNVSTIQCPVFLFHARDDSNVEISESQAFSKQLAQAGVDVTFETVETGEHYESMIDEGVPKGVQWIRQKASQR</sequence>
<dbReference type="InterPro" id="IPR050261">
    <property type="entry name" value="FrsA_esterase"/>
</dbReference>
<dbReference type="Pfam" id="PF00326">
    <property type="entry name" value="Peptidase_S9"/>
    <property type="match status" value="1"/>
</dbReference>
<dbReference type="InterPro" id="IPR001375">
    <property type="entry name" value="Peptidase_S9_cat"/>
</dbReference>
<dbReference type="RefSeq" id="WP_230222320.1">
    <property type="nucleotide sequence ID" value="NZ_JAJKFT010000010.1"/>
</dbReference>
<feature type="region of interest" description="Disordered" evidence="2">
    <location>
        <begin position="62"/>
        <end position="84"/>
    </location>
</feature>
<keyword evidence="3" id="KW-0812">Transmembrane</keyword>
<dbReference type="GO" id="GO:0008236">
    <property type="term" value="F:serine-type peptidase activity"/>
    <property type="evidence" value="ECO:0007669"/>
    <property type="project" value="InterPro"/>
</dbReference>
<name>A0A9X1MR49_9BACT</name>
<keyword evidence="3" id="KW-0472">Membrane</keyword>
<keyword evidence="6" id="KW-1185">Reference proteome</keyword>
<evidence type="ECO:0000256" key="2">
    <source>
        <dbReference type="SAM" id="MobiDB-lite"/>
    </source>
</evidence>
<dbReference type="GO" id="GO:0006508">
    <property type="term" value="P:proteolysis"/>
    <property type="evidence" value="ECO:0007669"/>
    <property type="project" value="InterPro"/>
</dbReference>
<feature type="domain" description="Peptidase S9 prolyl oligopeptidase catalytic" evidence="4">
    <location>
        <begin position="267"/>
        <end position="398"/>
    </location>
</feature>
<dbReference type="Proteomes" id="UP001139103">
    <property type="component" value="Unassembled WGS sequence"/>
</dbReference>
<reference evidence="5" key="1">
    <citation type="submission" date="2021-11" db="EMBL/GenBank/DDBJ databases">
        <title>Genome sequence.</title>
        <authorList>
            <person name="Sun Q."/>
        </authorList>
    </citation>
    <scope>NUCLEOTIDE SEQUENCE</scope>
    <source>
        <strain evidence="5">JC732</strain>
    </source>
</reference>
<evidence type="ECO:0000256" key="1">
    <source>
        <dbReference type="ARBA" id="ARBA00022801"/>
    </source>
</evidence>
<dbReference type="PANTHER" id="PTHR22946:SF9">
    <property type="entry name" value="POLYKETIDE TRANSFERASE AF380"/>
    <property type="match status" value="1"/>
</dbReference>
<evidence type="ECO:0000256" key="3">
    <source>
        <dbReference type="SAM" id="Phobius"/>
    </source>
</evidence>
<gene>
    <name evidence="5" type="ORF">LOC68_20835</name>
</gene>
<dbReference type="GO" id="GO:0052689">
    <property type="term" value="F:carboxylic ester hydrolase activity"/>
    <property type="evidence" value="ECO:0007669"/>
    <property type="project" value="UniProtKB-ARBA"/>
</dbReference>
<protein>
    <submittedName>
        <fullName evidence="5">Prolyl oligopeptidase family serine peptidase</fullName>
    </submittedName>
</protein>
<evidence type="ECO:0000313" key="6">
    <source>
        <dbReference type="Proteomes" id="UP001139103"/>
    </source>
</evidence>
<dbReference type="SUPFAM" id="SSF53474">
    <property type="entry name" value="alpha/beta-Hydrolases"/>
    <property type="match status" value="1"/>
</dbReference>
<dbReference type="PANTHER" id="PTHR22946">
    <property type="entry name" value="DIENELACTONE HYDROLASE DOMAIN-CONTAINING PROTEIN-RELATED"/>
    <property type="match status" value="1"/>
</dbReference>
<accession>A0A9X1MR49</accession>
<feature type="transmembrane region" description="Helical" evidence="3">
    <location>
        <begin position="91"/>
        <end position="117"/>
    </location>
</feature>
<evidence type="ECO:0000313" key="5">
    <source>
        <dbReference type="EMBL" id="MCC9630845.1"/>
    </source>
</evidence>
<organism evidence="5 6">
    <name type="scientific">Blastopirellula sediminis</name>
    <dbReference type="NCBI Taxonomy" id="2894196"/>
    <lineage>
        <taxon>Bacteria</taxon>
        <taxon>Pseudomonadati</taxon>
        <taxon>Planctomycetota</taxon>
        <taxon>Planctomycetia</taxon>
        <taxon>Pirellulales</taxon>
        <taxon>Pirellulaceae</taxon>
        <taxon>Blastopirellula</taxon>
    </lineage>
</organism>
<proteinExistence type="predicted"/>
<keyword evidence="1" id="KW-0378">Hydrolase</keyword>
<dbReference type="EMBL" id="JAJKFT010000010">
    <property type="protein sequence ID" value="MCC9630845.1"/>
    <property type="molecule type" value="Genomic_DNA"/>
</dbReference>
<comment type="caution">
    <text evidence="5">The sequence shown here is derived from an EMBL/GenBank/DDBJ whole genome shotgun (WGS) entry which is preliminary data.</text>
</comment>